<evidence type="ECO:0000256" key="2">
    <source>
        <dbReference type="SAM" id="SignalP"/>
    </source>
</evidence>
<sequence>MRARTMRRGLRAAALTAAAAVALSGCGFSPYQLPLPGGADVGDDPYSVKIAFRDVLDLVPQSAVRVNDIAVGKVTDIKLDGWTAMVTVKINRNAKLPDNAVATIRQTSLLGEKFVSLAPPTTGAVGVLGNGDEIPLDRSGRNPEIEEVLGAASLLFNGGGLEKTNTIVRELNNALGGNEPEIRELLSTTSEFIGQLDQNKEALLTSLEKVNRLAIAANDQTDSITGALDELPEALRVVNGQRDELVGLLQSLDRLGDVATGVIRTSKADTVADLKALVPTLTNLSRAGDDLATSTQALLSFPFTDGFVGGSVASATGRCQDEGNGQKEIKEGACFGDFANLSVKLNIGVEQLTNILGNFDLGGLLGTPTGSTPSTADIPDVQPTTPQGEPTTDPAADPTAGLRDLVSNLVPGGSGLPDLGLNGGQPSSGATPAPAATTPTKAPAGFLCSLLGSCRAPVANSPSPALSTLLIDPVVAP</sequence>
<keyword evidence="6" id="KW-1185">Reference proteome</keyword>
<dbReference type="RefSeq" id="WP_129185585.1">
    <property type="nucleotide sequence ID" value="NZ_JBHSAH010000002.1"/>
</dbReference>
<evidence type="ECO:0000259" key="3">
    <source>
        <dbReference type="Pfam" id="PF02470"/>
    </source>
</evidence>
<evidence type="ECO:0000313" key="6">
    <source>
        <dbReference type="Proteomes" id="UP001515100"/>
    </source>
</evidence>
<dbReference type="InterPro" id="IPR003399">
    <property type="entry name" value="Mce/MlaD"/>
</dbReference>
<dbReference type="Proteomes" id="UP001515100">
    <property type="component" value="Unassembled WGS sequence"/>
</dbReference>
<keyword evidence="2" id="KW-0732">Signal</keyword>
<dbReference type="PANTHER" id="PTHR33371:SF15">
    <property type="entry name" value="LIPOPROTEIN LPRN"/>
    <property type="match status" value="1"/>
</dbReference>
<dbReference type="OrthoDB" id="9774928at2"/>
<feature type="signal peptide" evidence="2">
    <location>
        <begin position="1"/>
        <end position="24"/>
    </location>
</feature>
<proteinExistence type="predicted"/>
<dbReference type="InterPro" id="IPR024516">
    <property type="entry name" value="Mce_C"/>
</dbReference>
<dbReference type="Pfam" id="PF11887">
    <property type="entry name" value="Mce4_CUP1"/>
    <property type="match status" value="1"/>
</dbReference>
<reference evidence="5" key="1">
    <citation type="submission" date="2019-09" db="EMBL/GenBank/DDBJ databases">
        <authorList>
            <person name="Li J."/>
        </authorList>
    </citation>
    <scope>NUCLEOTIDE SEQUENCE [LARGE SCALE GENOMIC DNA]</scope>
    <source>
        <strain evidence="5">NRBC 14897</strain>
    </source>
</reference>
<dbReference type="InterPro" id="IPR005693">
    <property type="entry name" value="Mce"/>
</dbReference>
<dbReference type="PANTHER" id="PTHR33371">
    <property type="entry name" value="INTERMEMBRANE PHOSPHOLIPID TRANSPORT SYSTEM BINDING PROTEIN MLAD-RELATED"/>
    <property type="match status" value="1"/>
</dbReference>
<feature type="domain" description="Mammalian cell entry C-terminal" evidence="4">
    <location>
        <begin position="128"/>
        <end position="296"/>
    </location>
</feature>
<protein>
    <submittedName>
        <fullName evidence="5">MCE family protein</fullName>
    </submittedName>
</protein>
<dbReference type="AlphaFoldDB" id="A0A641AIN6"/>
<dbReference type="PROSITE" id="PS51257">
    <property type="entry name" value="PROKAR_LIPOPROTEIN"/>
    <property type="match status" value="1"/>
</dbReference>
<feature type="region of interest" description="Disordered" evidence="1">
    <location>
        <begin position="367"/>
        <end position="438"/>
    </location>
</feature>
<feature type="chain" id="PRO_5038742941" evidence="2">
    <location>
        <begin position="25"/>
        <end position="477"/>
    </location>
</feature>
<dbReference type="Pfam" id="PF02470">
    <property type="entry name" value="MlaD"/>
    <property type="match status" value="1"/>
</dbReference>
<gene>
    <name evidence="5" type="ORF">ESP62_015325</name>
</gene>
<accession>A0A641AIN6</accession>
<dbReference type="InterPro" id="IPR052336">
    <property type="entry name" value="MlaD_Phospholipid_Transporter"/>
</dbReference>
<evidence type="ECO:0000256" key="1">
    <source>
        <dbReference type="SAM" id="MobiDB-lite"/>
    </source>
</evidence>
<comment type="caution">
    <text evidence="5">The sequence shown here is derived from an EMBL/GenBank/DDBJ whole genome shotgun (WGS) entry which is preliminary data.</text>
</comment>
<evidence type="ECO:0000259" key="4">
    <source>
        <dbReference type="Pfam" id="PF11887"/>
    </source>
</evidence>
<dbReference type="GO" id="GO:0005576">
    <property type="term" value="C:extracellular region"/>
    <property type="evidence" value="ECO:0007669"/>
    <property type="project" value="TreeGrafter"/>
</dbReference>
<feature type="domain" description="Mce/MlaD" evidence="3">
    <location>
        <begin position="45"/>
        <end position="120"/>
    </location>
</feature>
<evidence type="ECO:0000313" key="5">
    <source>
        <dbReference type="EMBL" id="KAA1374759.1"/>
    </source>
</evidence>
<organism evidence="5 6">
    <name type="scientific">Aeromicrobium fastidiosum</name>
    <dbReference type="NCBI Taxonomy" id="52699"/>
    <lineage>
        <taxon>Bacteria</taxon>
        <taxon>Bacillati</taxon>
        <taxon>Actinomycetota</taxon>
        <taxon>Actinomycetes</taxon>
        <taxon>Propionibacteriales</taxon>
        <taxon>Nocardioidaceae</taxon>
        <taxon>Aeromicrobium</taxon>
    </lineage>
</organism>
<name>A0A641AIN6_9ACTN</name>
<dbReference type="EMBL" id="SDPP02000004">
    <property type="protein sequence ID" value="KAA1374759.1"/>
    <property type="molecule type" value="Genomic_DNA"/>
</dbReference>
<dbReference type="NCBIfam" id="TIGR00996">
    <property type="entry name" value="Mtu_fam_mce"/>
    <property type="match status" value="1"/>
</dbReference>